<dbReference type="InterPro" id="IPR011576">
    <property type="entry name" value="Pyridox_Oxase_N"/>
</dbReference>
<feature type="binding site" evidence="6 7">
    <location>
        <begin position="60"/>
        <end position="61"/>
    </location>
    <ligand>
        <name>FMN</name>
        <dbReference type="ChEBI" id="CHEBI:58210"/>
    </ligand>
</feature>
<feature type="domain" description="Pyridoxamine 5'-phosphate oxidase N-terminal" evidence="8">
    <location>
        <begin position="25"/>
        <end position="139"/>
    </location>
</feature>
<evidence type="ECO:0000256" key="5">
    <source>
        <dbReference type="ARBA" id="ARBA00023096"/>
    </source>
</evidence>
<dbReference type="Gene3D" id="2.30.110.10">
    <property type="entry name" value="Electron Transport, Fmn-binding Protein, Chain A"/>
    <property type="match status" value="1"/>
</dbReference>
<dbReference type="Proteomes" id="UP000442714">
    <property type="component" value="Unassembled WGS sequence"/>
</dbReference>
<feature type="binding site" evidence="6">
    <location>
        <position position="107"/>
    </location>
    <ligand>
        <name>substrate</name>
    </ligand>
</feature>
<dbReference type="GO" id="GO:0004733">
    <property type="term" value="F:pyridoxamine phosphate oxidase activity"/>
    <property type="evidence" value="ECO:0007669"/>
    <property type="project" value="UniProtKB-UniRule"/>
</dbReference>
<evidence type="ECO:0000256" key="4">
    <source>
        <dbReference type="ARBA" id="ARBA00023002"/>
    </source>
</evidence>
<comment type="catalytic activity">
    <reaction evidence="6">
        <text>pyridoxine 5'-phosphate + O2 = pyridoxal 5'-phosphate + H2O2</text>
        <dbReference type="Rhea" id="RHEA:15149"/>
        <dbReference type="ChEBI" id="CHEBI:15379"/>
        <dbReference type="ChEBI" id="CHEBI:16240"/>
        <dbReference type="ChEBI" id="CHEBI:58589"/>
        <dbReference type="ChEBI" id="CHEBI:597326"/>
        <dbReference type="EC" id="1.4.3.5"/>
    </reaction>
</comment>
<evidence type="ECO:0000256" key="6">
    <source>
        <dbReference type="HAMAP-Rule" id="MF_01629"/>
    </source>
</evidence>
<comment type="pathway">
    <text evidence="6">Cofactor metabolism; pyridoxal 5'-phosphate salvage; pyridoxal 5'-phosphate from pyridoxine 5'-phosphate: step 1/1.</text>
</comment>
<feature type="binding site" evidence="6">
    <location>
        <position position="50"/>
    </location>
    <ligand>
        <name>substrate</name>
    </ligand>
</feature>
<name>A0A844ZU52_9SPHN</name>
<feature type="binding site" evidence="6 7">
    <location>
        <position position="179"/>
    </location>
    <ligand>
        <name>FMN</name>
        <dbReference type="ChEBI" id="CHEBI:58210"/>
    </ligand>
</feature>
<dbReference type="GO" id="GO:0010181">
    <property type="term" value="F:FMN binding"/>
    <property type="evidence" value="ECO:0007669"/>
    <property type="project" value="UniProtKB-UniRule"/>
</dbReference>
<dbReference type="PANTHER" id="PTHR10851">
    <property type="entry name" value="PYRIDOXINE-5-PHOSPHATE OXIDASE"/>
    <property type="match status" value="1"/>
</dbReference>
<comment type="subunit">
    <text evidence="6">Homodimer.</text>
</comment>
<evidence type="ECO:0000256" key="7">
    <source>
        <dbReference type="PIRSR" id="PIRSR000190-2"/>
    </source>
</evidence>
<dbReference type="GO" id="GO:0008615">
    <property type="term" value="P:pyridoxine biosynthetic process"/>
    <property type="evidence" value="ECO:0007669"/>
    <property type="project" value="UniProtKB-UniRule"/>
</dbReference>
<comment type="caution">
    <text evidence="10">The sequence shown here is derived from an EMBL/GenBank/DDBJ whole genome shotgun (WGS) entry which is preliminary data.</text>
</comment>
<dbReference type="EMBL" id="WTYX01000002">
    <property type="protein sequence ID" value="MXO91004.1"/>
    <property type="molecule type" value="Genomic_DNA"/>
</dbReference>
<dbReference type="OrthoDB" id="9780392at2"/>
<feature type="binding site" evidence="6">
    <location>
        <position position="111"/>
    </location>
    <ligand>
        <name>substrate</name>
    </ligand>
</feature>
<feature type="binding site" evidence="6 7">
    <location>
        <position position="169"/>
    </location>
    <ligand>
        <name>FMN</name>
        <dbReference type="ChEBI" id="CHEBI:58210"/>
    </ligand>
</feature>
<comment type="pathway">
    <text evidence="6">Cofactor metabolism; pyridoxal 5'-phosphate salvage; pyridoxal 5'-phosphate from pyridoxamine 5'-phosphate: step 1/1.</text>
</comment>
<proteinExistence type="inferred from homology"/>
<protein>
    <recommendedName>
        <fullName evidence="6">Pyridoxine/pyridoxamine 5'-phosphate oxidase</fullName>
        <ecNumber evidence="6">1.4.3.5</ecNumber>
    </recommendedName>
    <alternativeName>
        <fullName evidence="6">PNP/PMP oxidase</fullName>
        <shortName evidence="6">PNPOx</shortName>
    </alternativeName>
    <alternativeName>
        <fullName evidence="6">Pyridoxal 5'-phosphate synthase</fullName>
    </alternativeName>
</protein>
<dbReference type="InterPro" id="IPR019576">
    <property type="entry name" value="Pyridoxamine_oxidase_dimer_C"/>
</dbReference>
<feature type="domain" description="Pyridoxine 5'-phosphate oxidase dimerisation C-terminal" evidence="9">
    <location>
        <begin position="156"/>
        <end position="197"/>
    </location>
</feature>
<dbReference type="RefSeq" id="WP_160604751.1">
    <property type="nucleotide sequence ID" value="NZ_WTYX01000002.1"/>
</dbReference>
<feature type="binding site" evidence="6 7">
    <location>
        <begin position="124"/>
        <end position="125"/>
    </location>
    <ligand>
        <name>FMN</name>
        <dbReference type="ChEBI" id="CHEBI:58210"/>
    </ligand>
</feature>
<evidence type="ECO:0000256" key="3">
    <source>
        <dbReference type="ARBA" id="ARBA00022643"/>
    </source>
</evidence>
<feature type="binding site" evidence="6 7">
    <location>
        <position position="66"/>
    </location>
    <ligand>
        <name>FMN</name>
        <dbReference type="ChEBI" id="CHEBI:58210"/>
    </ligand>
</feature>
<keyword evidence="4 6" id="KW-0560">Oxidoreductase</keyword>
<sequence>MTRQAADPFAKFTDWFSQATRELGAEQASAVNLATVSGEGKPSSRMVLLKEHDERGFVFYTNLKSRKATELAENSAVAMCFHWSDLGKQVRIEGRAMSVSDVEADRYFATRPLASRYGAWASQQSSQLKNRRELAGRLTSVVARFKSWDVPRPPFWSGFRVRAERIEFWSNARFRLHDRICYQRTCDGAWQQFLLYP</sequence>
<evidence type="ECO:0000256" key="1">
    <source>
        <dbReference type="ARBA" id="ARBA00007301"/>
    </source>
</evidence>
<keyword evidence="2 6" id="KW-0285">Flavoprotein</keyword>
<reference evidence="10 11" key="1">
    <citation type="submission" date="2019-12" db="EMBL/GenBank/DDBJ databases">
        <title>Genomic-based taxomic classification of the family Erythrobacteraceae.</title>
        <authorList>
            <person name="Xu L."/>
        </authorList>
    </citation>
    <scope>NUCLEOTIDE SEQUENCE [LARGE SCALE GENOMIC DNA]</scope>
    <source>
        <strain evidence="10 11">KCTC 52763</strain>
    </source>
</reference>
<evidence type="ECO:0000259" key="8">
    <source>
        <dbReference type="Pfam" id="PF01243"/>
    </source>
</evidence>
<dbReference type="Pfam" id="PF01243">
    <property type="entry name" value="PNPOx_N"/>
    <property type="match status" value="1"/>
</dbReference>
<evidence type="ECO:0000259" key="9">
    <source>
        <dbReference type="Pfam" id="PF10590"/>
    </source>
</evidence>
<feature type="binding site" evidence="6 7">
    <location>
        <position position="67"/>
    </location>
    <ligand>
        <name>FMN</name>
        <dbReference type="ChEBI" id="CHEBI:58210"/>
    </ligand>
</feature>
<dbReference type="InterPro" id="IPR012349">
    <property type="entry name" value="Split_barrel_FMN-bd"/>
</dbReference>
<dbReference type="SUPFAM" id="SSF50475">
    <property type="entry name" value="FMN-binding split barrel"/>
    <property type="match status" value="1"/>
</dbReference>
<dbReference type="PIRSF" id="PIRSF000190">
    <property type="entry name" value="Pyd_amn-ph_oxd"/>
    <property type="match status" value="1"/>
</dbReference>
<feature type="binding site" evidence="6">
    <location>
        <position position="115"/>
    </location>
    <ligand>
        <name>substrate</name>
    </ligand>
</feature>
<feature type="binding site" evidence="6">
    <location>
        <begin position="175"/>
        <end position="177"/>
    </location>
    <ligand>
        <name>substrate</name>
    </ligand>
</feature>
<evidence type="ECO:0000256" key="2">
    <source>
        <dbReference type="ARBA" id="ARBA00022630"/>
    </source>
</evidence>
<dbReference type="UniPathway" id="UPA01068">
    <property type="reaction ID" value="UER00304"/>
</dbReference>
<comment type="function">
    <text evidence="6">Catalyzes the oxidation of either pyridoxine 5'-phosphate (PNP) or pyridoxamine 5'-phosphate (PMP) into pyridoxal 5'-phosphate (PLP).</text>
</comment>
<dbReference type="Pfam" id="PF10590">
    <property type="entry name" value="PNP_phzG_C"/>
    <property type="match status" value="1"/>
</dbReference>
<evidence type="ECO:0000313" key="10">
    <source>
        <dbReference type="EMBL" id="MXO91004.1"/>
    </source>
</evidence>
<feature type="binding site" evidence="6 7">
    <location>
        <begin position="45"/>
        <end position="50"/>
    </location>
    <ligand>
        <name>FMN</name>
        <dbReference type="ChEBI" id="CHEBI:58210"/>
    </ligand>
</feature>
<comment type="catalytic activity">
    <reaction evidence="6">
        <text>pyridoxamine 5'-phosphate + O2 + H2O = pyridoxal 5'-phosphate + H2O2 + NH4(+)</text>
        <dbReference type="Rhea" id="RHEA:15817"/>
        <dbReference type="ChEBI" id="CHEBI:15377"/>
        <dbReference type="ChEBI" id="CHEBI:15379"/>
        <dbReference type="ChEBI" id="CHEBI:16240"/>
        <dbReference type="ChEBI" id="CHEBI:28938"/>
        <dbReference type="ChEBI" id="CHEBI:58451"/>
        <dbReference type="ChEBI" id="CHEBI:597326"/>
        <dbReference type="EC" id="1.4.3.5"/>
    </reaction>
</comment>
<comment type="cofactor">
    <cofactor evidence="6 7">
        <name>FMN</name>
        <dbReference type="ChEBI" id="CHEBI:58210"/>
    </cofactor>
    <text evidence="6 7">Binds 1 FMN per subunit.</text>
</comment>
<dbReference type="HAMAP" id="MF_01629">
    <property type="entry name" value="PdxH"/>
    <property type="match status" value="1"/>
</dbReference>
<dbReference type="NCBIfam" id="NF004231">
    <property type="entry name" value="PRK05679.1"/>
    <property type="match status" value="1"/>
</dbReference>
<dbReference type="NCBIfam" id="TIGR00558">
    <property type="entry name" value="pdxH"/>
    <property type="match status" value="1"/>
</dbReference>
<evidence type="ECO:0000313" key="11">
    <source>
        <dbReference type="Proteomes" id="UP000442714"/>
    </source>
</evidence>
<comment type="similarity">
    <text evidence="1 6">Belongs to the pyridoxamine 5'-phosphate oxidase family.</text>
</comment>
<gene>
    <name evidence="6 10" type="primary">pdxH</name>
    <name evidence="10" type="ORF">GRI41_09240</name>
</gene>
<dbReference type="AlphaFoldDB" id="A0A844ZU52"/>
<organism evidence="10 11">
    <name type="scientific">Pontixanthobacter aquaemixtae</name>
    <dbReference type="NCBI Taxonomy" id="1958940"/>
    <lineage>
        <taxon>Bacteria</taxon>
        <taxon>Pseudomonadati</taxon>
        <taxon>Pseudomonadota</taxon>
        <taxon>Alphaproteobacteria</taxon>
        <taxon>Sphingomonadales</taxon>
        <taxon>Erythrobacteraceae</taxon>
        <taxon>Pontixanthobacter</taxon>
    </lineage>
</organism>
<dbReference type="InterPro" id="IPR000659">
    <property type="entry name" value="Pyridox_Oxase"/>
</dbReference>
<keyword evidence="11" id="KW-1185">Reference proteome</keyword>
<keyword evidence="3 6" id="KW-0288">FMN</keyword>
<feature type="binding site" evidence="6 7">
    <location>
        <position position="89"/>
    </location>
    <ligand>
        <name>FMN</name>
        <dbReference type="ChEBI" id="CHEBI:58210"/>
    </ligand>
</feature>
<accession>A0A844ZU52</accession>
<dbReference type="PANTHER" id="PTHR10851:SF0">
    <property type="entry name" value="PYRIDOXINE-5'-PHOSPHATE OXIDASE"/>
    <property type="match status" value="1"/>
</dbReference>
<keyword evidence="5 6" id="KW-0664">Pyridoxine biosynthesis</keyword>
<dbReference type="EC" id="1.4.3.5" evidence="6"/>